<accession>A0A7T8JXS6</accession>
<evidence type="ECO:0000313" key="2">
    <source>
        <dbReference type="Proteomes" id="UP000595437"/>
    </source>
</evidence>
<gene>
    <name evidence="1" type="ORF">FKW44_018883</name>
</gene>
<dbReference type="EMBL" id="CP045902">
    <property type="protein sequence ID" value="QQP38334.1"/>
    <property type="molecule type" value="Genomic_DNA"/>
</dbReference>
<evidence type="ECO:0000313" key="1">
    <source>
        <dbReference type="EMBL" id="QQP38334.1"/>
    </source>
</evidence>
<name>A0A7T8JXS6_CALRO</name>
<dbReference type="AlphaFoldDB" id="A0A7T8JXS6"/>
<reference evidence="2" key="1">
    <citation type="submission" date="2021-01" db="EMBL/GenBank/DDBJ databases">
        <title>Caligus Genome Assembly.</title>
        <authorList>
            <person name="Gallardo-Escarate C."/>
        </authorList>
    </citation>
    <scope>NUCLEOTIDE SEQUENCE [LARGE SCALE GENOMIC DNA]</scope>
</reference>
<sequence length="65" mass="7616">MKVFAGKLSVASQEISEKLSIIDSVQQVETSQRKWKRFYWTERIRGGRRLMEGGDSEKKNLEKLQ</sequence>
<organism evidence="1 2">
    <name type="scientific">Caligus rogercresseyi</name>
    <name type="common">Sea louse</name>
    <dbReference type="NCBI Taxonomy" id="217165"/>
    <lineage>
        <taxon>Eukaryota</taxon>
        <taxon>Metazoa</taxon>
        <taxon>Ecdysozoa</taxon>
        <taxon>Arthropoda</taxon>
        <taxon>Crustacea</taxon>
        <taxon>Multicrustacea</taxon>
        <taxon>Hexanauplia</taxon>
        <taxon>Copepoda</taxon>
        <taxon>Siphonostomatoida</taxon>
        <taxon>Caligidae</taxon>
        <taxon>Caligus</taxon>
    </lineage>
</organism>
<protein>
    <submittedName>
        <fullName evidence="1">Uncharacterized protein</fullName>
    </submittedName>
</protein>
<dbReference type="Proteomes" id="UP000595437">
    <property type="component" value="Chromosome 13"/>
</dbReference>
<proteinExistence type="predicted"/>
<keyword evidence="2" id="KW-1185">Reference proteome</keyword>